<feature type="transmembrane region" description="Helical" evidence="2">
    <location>
        <begin position="25"/>
        <end position="45"/>
    </location>
</feature>
<feature type="compositionally biased region" description="Low complexity" evidence="1">
    <location>
        <begin position="68"/>
        <end position="79"/>
    </location>
</feature>
<organism evidence="3 4">
    <name type="scientific">Aquisphaera giovannonii</name>
    <dbReference type="NCBI Taxonomy" id="406548"/>
    <lineage>
        <taxon>Bacteria</taxon>
        <taxon>Pseudomonadati</taxon>
        <taxon>Planctomycetota</taxon>
        <taxon>Planctomycetia</taxon>
        <taxon>Isosphaerales</taxon>
        <taxon>Isosphaeraceae</taxon>
        <taxon>Aquisphaera</taxon>
    </lineage>
</organism>
<reference evidence="3 4" key="1">
    <citation type="submission" date="2019-08" db="EMBL/GenBank/DDBJ databases">
        <title>Deep-cultivation of Planctomycetes and their phenomic and genomic characterization uncovers novel biology.</title>
        <authorList>
            <person name="Wiegand S."/>
            <person name="Jogler M."/>
            <person name="Boedeker C."/>
            <person name="Pinto D."/>
            <person name="Vollmers J."/>
            <person name="Rivas-Marin E."/>
            <person name="Kohn T."/>
            <person name="Peeters S.H."/>
            <person name="Heuer A."/>
            <person name="Rast P."/>
            <person name="Oberbeckmann S."/>
            <person name="Bunk B."/>
            <person name="Jeske O."/>
            <person name="Meyerdierks A."/>
            <person name="Storesund J.E."/>
            <person name="Kallscheuer N."/>
            <person name="Luecker S."/>
            <person name="Lage O.M."/>
            <person name="Pohl T."/>
            <person name="Merkel B.J."/>
            <person name="Hornburger P."/>
            <person name="Mueller R.-W."/>
            <person name="Bruemmer F."/>
            <person name="Labrenz M."/>
            <person name="Spormann A.M."/>
            <person name="Op den Camp H."/>
            <person name="Overmann J."/>
            <person name="Amann R."/>
            <person name="Jetten M.S.M."/>
            <person name="Mascher T."/>
            <person name="Medema M.H."/>
            <person name="Devos D.P."/>
            <person name="Kaster A.-K."/>
            <person name="Ovreas L."/>
            <person name="Rohde M."/>
            <person name="Galperin M.Y."/>
            <person name="Jogler C."/>
        </authorList>
    </citation>
    <scope>NUCLEOTIDE SEQUENCE [LARGE SCALE GENOMIC DNA]</scope>
    <source>
        <strain evidence="3 4">OJF2</strain>
    </source>
</reference>
<proteinExistence type="predicted"/>
<dbReference type="AlphaFoldDB" id="A0A5B9VYX6"/>
<feature type="region of interest" description="Disordered" evidence="1">
    <location>
        <begin position="68"/>
        <end position="94"/>
    </location>
</feature>
<dbReference type="RefSeq" id="WP_246196686.1">
    <property type="nucleotide sequence ID" value="NZ_CP042997.1"/>
</dbReference>
<accession>A0A5B9VYX6</accession>
<sequence>METLKESATVLIPGAWAMQADRKTWLTPAAFAAVYLIWGSTYFAIRIGLESMPPLLMAGSRFLVAGRSSPPGRSRAGRPGRLEVSGSAPPSPAS</sequence>
<gene>
    <name evidence="3" type="primary">yedA_2</name>
    <name evidence="3" type="ORF">OJF2_14350</name>
</gene>
<evidence type="ECO:0000313" key="3">
    <source>
        <dbReference type="EMBL" id="QEH32945.1"/>
    </source>
</evidence>
<dbReference type="KEGG" id="agv:OJF2_14350"/>
<evidence type="ECO:0000256" key="1">
    <source>
        <dbReference type="SAM" id="MobiDB-lite"/>
    </source>
</evidence>
<keyword evidence="2" id="KW-0472">Membrane</keyword>
<evidence type="ECO:0000313" key="4">
    <source>
        <dbReference type="Proteomes" id="UP000324233"/>
    </source>
</evidence>
<name>A0A5B9VYX6_9BACT</name>
<keyword evidence="2" id="KW-0812">Transmembrane</keyword>
<keyword evidence="4" id="KW-1185">Reference proteome</keyword>
<evidence type="ECO:0000256" key="2">
    <source>
        <dbReference type="SAM" id="Phobius"/>
    </source>
</evidence>
<keyword evidence="2" id="KW-1133">Transmembrane helix</keyword>
<protein>
    <submittedName>
        <fullName evidence="3">Putative inner membrane transporter YedA</fullName>
    </submittedName>
</protein>
<dbReference type="Proteomes" id="UP000324233">
    <property type="component" value="Chromosome"/>
</dbReference>
<dbReference type="EMBL" id="CP042997">
    <property type="protein sequence ID" value="QEH32945.1"/>
    <property type="molecule type" value="Genomic_DNA"/>
</dbReference>